<dbReference type="SUPFAM" id="SSF54686">
    <property type="entry name" value="Ribosomal protein L16p/L10e"/>
    <property type="match status" value="1"/>
</dbReference>
<accession>A0A1B1TBJ7</accession>
<dbReference type="InterPro" id="IPR018255">
    <property type="entry name" value="Ribosomal_uL16_CS_euk_arc"/>
</dbReference>
<comment type="similarity">
    <text evidence="1 4">Belongs to the universal ribosomal protein uL16 family.</text>
</comment>
<dbReference type="HAMAP" id="MF_00448">
    <property type="entry name" value="Ribosomal_uL16_arch"/>
    <property type="match status" value="1"/>
</dbReference>
<dbReference type="GO" id="GO:0006412">
    <property type="term" value="P:translation"/>
    <property type="evidence" value="ECO:0007669"/>
    <property type="project" value="UniProtKB-UniRule"/>
</dbReference>
<dbReference type="CDD" id="cd01433">
    <property type="entry name" value="Ribosomal_L16_L10e"/>
    <property type="match status" value="1"/>
</dbReference>
<dbReference type="PIRSF" id="PIRSF005590">
    <property type="entry name" value="Ribosomal_L10"/>
    <property type="match status" value="1"/>
</dbReference>
<dbReference type="GO" id="GO:1990904">
    <property type="term" value="C:ribonucleoprotein complex"/>
    <property type="evidence" value="ECO:0007669"/>
    <property type="project" value="UniProtKB-KW"/>
</dbReference>
<dbReference type="PROSITE" id="PS01257">
    <property type="entry name" value="RIBOSOMAL_L10E"/>
    <property type="match status" value="1"/>
</dbReference>
<dbReference type="InterPro" id="IPR016180">
    <property type="entry name" value="Ribosomal_uL16_dom"/>
</dbReference>
<dbReference type="NCBIfam" id="NF003239">
    <property type="entry name" value="PRK04199.1-4"/>
    <property type="match status" value="1"/>
</dbReference>
<dbReference type="InterPro" id="IPR001197">
    <property type="entry name" value="Ribosomal_uL16_euk_arch"/>
</dbReference>
<dbReference type="InterPro" id="IPR047873">
    <property type="entry name" value="Ribosomal_uL16"/>
</dbReference>
<dbReference type="InterPro" id="IPR022981">
    <property type="entry name" value="Ribosomal_uL16_arc"/>
</dbReference>
<dbReference type="Gene3D" id="3.90.1170.10">
    <property type="entry name" value="Ribosomal protein L10e/L16"/>
    <property type="match status" value="1"/>
</dbReference>
<dbReference type="PANTHER" id="PTHR11726">
    <property type="entry name" value="60S RIBOSOMAL PROTEIN L10"/>
    <property type="match status" value="1"/>
</dbReference>
<reference evidence="5" key="2">
    <citation type="journal article" date="2015" name="ISME J.">
        <title>A new class of marine Euryarchaeota group II from the Mediterranean deep chlorophyll maximum.</title>
        <authorList>
            <person name="Martin-Cuadrado A.B."/>
            <person name="Garcia-Heredia I."/>
            <person name="Molto A.G."/>
            <person name="Lopez-Ubeda R."/>
            <person name="Kimes N."/>
            <person name="Lopez-Garcia P."/>
            <person name="Moreira D."/>
            <person name="Rodriguez-Valera F."/>
        </authorList>
    </citation>
    <scope>NUCLEOTIDE SEQUENCE</scope>
</reference>
<dbReference type="EMBL" id="KP211844">
    <property type="protein sequence ID" value="ANV79640.1"/>
    <property type="molecule type" value="Genomic_DNA"/>
</dbReference>
<dbReference type="Pfam" id="PF00252">
    <property type="entry name" value="Ribosomal_L16"/>
    <property type="match status" value="1"/>
</dbReference>
<organism evidence="5">
    <name type="scientific">uncultured Poseidoniia archaeon</name>
    <dbReference type="NCBI Taxonomy" id="1697135"/>
    <lineage>
        <taxon>Archaea</taxon>
        <taxon>Methanobacteriati</taxon>
        <taxon>Thermoplasmatota</taxon>
        <taxon>Candidatus Poseidoniia</taxon>
        <taxon>environmental samples</taxon>
    </lineage>
</organism>
<proteinExistence type="inferred from homology"/>
<name>A0A1B1TBJ7_9ARCH</name>
<keyword evidence="2 4" id="KW-0689">Ribosomal protein</keyword>
<evidence type="ECO:0000256" key="3">
    <source>
        <dbReference type="ARBA" id="ARBA00023274"/>
    </source>
</evidence>
<dbReference type="GO" id="GO:0003735">
    <property type="term" value="F:structural constituent of ribosome"/>
    <property type="evidence" value="ECO:0007669"/>
    <property type="project" value="InterPro"/>
</dbReference>
<dbReference type="AlphaFoldDB" id="A0A1B1TBJ7"/>
<reference evidence="5" key="1">
    <citation type="submission" date="2014-11" db="EMBL/GenBank/DDBJ databases">
        <authorList>
            <person name="Zhu J."/>
            <person name="Qi W."/>
            <person name="Song R."/>
        </authorList>
    </citation>
    <scope>NUCLEOTIDE SEQUENCE</scope>
</reference>
<gene>
    <name evidence="4" type="primary">rpl10e</name>
</gene>
<sequence length="197" mass="22136">MRRSDKGSINRSVAWRSIMARKPASMYRRLKGPAYTRRKYIGGVPNNRIMQFHVGNRRAAETGQFPVVIELRSDNNCQIRHTALEAARVISNSTIRNEAGAQGYALRVHTFPHHVLRENKQATGAGADRVSQGMRCAFGKNVGTAARVKRGQRVISIQIQPEHYLTARDALRKASMKFPTPCTIRLIKGHEHLKGLI</sequence>
<evidence type="ECO:0000256" key="1">
    <source>
        <dbReference type="ARBA" id="ARBA00008931"/>
    </source>
</evidence>
<evidence type="ECO:0000256" key="4">
    <source>
        <dbReference type="HAMAP-Rule" id="MF_00448"/>
    </source>
</evidence>
<evidence type="ECO:0000256" key="2">
    <source>
        <dbReference type="ARBA" id="ARBA00022980"/>
    </source>
</evidence>
<protein>
    <recommendedName>
        <fullName evidence="4">Large ribosomal subunit protein uL16</fullName>
    </recommendedName>
</protein>
<evidence type="ECO:0000313" key="5">
    <source>
        <dbReference type="EMBL" id="ANV79640.1"/>
    </source>
</evidence>
<dbReference type="InterPro" id="IPR036920">
    <property type="entry name" value="Ribosomal_uL16_sf"/>
</dbReference>
<keyword evidence="3 4" id="KW-0687">Ribonucleoprotein</keyword>
<dbReference type="GO" id="GO:0005840">
    <property type="term" value="C:ribosome"/>
    <property type="evidence" value="ECO:0007669"/>
    <property type="project" value="UniProtKB-KW"/>
</dbReference>